<evidence type="ECO:0000313" key="8">
    <source>
        <dbReference type="Proteomes" id="UP000694001"/>
    </source>
</evidence>
<feature type="transmembrane region" description="Helical" evidence="5">
    <location>
        <begin position="20"/>
        <end position="40"/>
    </location>
</feature>
<feature type="transmembrane region" description="Helical" evidence="5">
    <location>
        <begin position="194"/>
        <end position="220"/>
    </location>
</feature>
<evidence type="ECO:0000259" key="6">
    <source>
        <dbReference type="Pfam" id="PF01292"/>
    </source>
</evidence>
<feature type="transmembrane region" description="Helical" evidence="5">
    <location>
        <begin position="155"/>
        <end position="174"/>
    </location>
</feature>
<evidence type="ECO:0000256" key="5">
    <source>
        <dbReference type="SAM" id="Phobius"/>
    </source>
</evidence>
<dbReference type="InterPro" id="IPR051542">
    <property type="entry name" value="Hydrogenase_cytochrome"/>
</dbReference>
<gene>
    <name evidence="7" type="ORF">KO353_11045</name>
</gene>
<proteinExistence type="predicted"/>
<feature type="transmembrane region" description="Helical" evidence="5">
    <location>
        <begin position="46"/>
        <end position="64"/>
    </location>
</feature>
<sequence length="223" mass="24451">MRDGEIRLRPVPVWDLPVRVFHWALVVAIIGSVTTVQLHWMEEHALFGYAILTLVIWRVLWGFLGSENAQFAAFLKGPSAVAAHLSHLIRRSPDRETSHNPLGGWAVVVLLALLGAQATTGLFANDDILFRGPLAATVGKAMSDRITSWHYTIKNVLIAMIALHLFAALFYRLWPRHRLVEAMVTGRKILPEDVAAPAHAGVLRGLLLLALSAAAVRGIVTLG</sequence>
<keyword evidence="4 5" id="KW-0472">Membrane</keyword>
<evidence type="ECO:0000256" key="3">
    <source>
        <dbReference type="ARBA" id="ARBA00022989"/>
    </source>
</evidence>
<dbReference type="PANTHER" id="PTHR30485:SF2">
    <property type="entry name" value="BLL0597 PROTEIN"/>
    <property type="match status" value="1"/>
</dbReference>
<feature type="domain" description="Cytochrome b561 bacterial/Ni-hydrogenase" evidence="6">
    <location>
        <begin position="13"/>
        <end position="186"/>
    </location>
</feature>
<dbReference type="Proteomes" id="UP000694001">
    <property type="component" value="Chromosome"/>
</dbReference>
<keyword evidence="2 5" id="KW-0812">Transmembrane</keyword>
<dbReference type="GO" id="GO:0005886">
    <property type="term" value="C:plasma membrane"/>
    <property type="evidence" value="ECO:0007669"/>
    <property type="project" value="TreeGrafter"/>
</dbReference>
<dbReference type="AlphaFoldDB" id="A0A975U078"/>
<organism evidence="7 8">
    <name type="scientific">Elioraea tepida</name>
    <dbReference type="NCBI Taxonomy" id="2843330"/>
    <lineage>
        <taxon>Bacteria</taxon>
        <taxon>Pseudomonadati</taxon>
        <taxon>Pseudomonadota</taxon>
        <taxon>Alphaproteobacteria</taxon>
        <taxon>Acetobacterales</taxon>
        <taxon>Elioraeaceae</taxon>
        <taxon>Elioraea</taxon>
    </lineage>
</organism>
<dbReference type="GO" id="GO:0009055">
    <property type="term" value="F:electron transfer activity"/>
    <property type="evidence" value="ECO:0007669"/>
    <property type="project" value="InterPro"/>
</dbReference>
<keyword evidence="8" id="KW-1185">Reference proteome</keyword>
<dbReference type="RefSeq" id="WP_218284750.1">
    <property type="nucleotide sequence ID" value="NZ_CP076448.1"/>
</dbReference>
<keyword evidence="3 5" id="KW-1133">Transmembrane helix</keyword>
<dbReference type="Pfam" id="PF01292">
    <property type="entry name" value="Ni_hydr_CYTB"/>
    <property type="match status" value="1"/>
</dbReference>
<evidence type="ECO:0000313" key="7">
    <source>
        <dbReference type="EMBL" id="QXM23835.1"/>
    </source>
</evidence>
<evidence type="ECO:0000256" key="1">
    <source>
        <dbReference type="ARBA" id="ARBA00004141"/>
    </source>
</evidence>
<comment type="subcellular location">
    <subcellularLocation>
        <location evidence="1">Membrane</location>
        <topology evidence="1">Multi-pass membrane protein</topology>
    </subcellularLocation>
</comment>
<dbReference type="InterPro" id="IPR011577">
    <property type="entry name" value="Cyt_b561_bac/Ni-Hgenase"/>
</dbReference>
<dbReference type="PANTHER" id="PTHR30485">
    <property type="entry name" value="NI/FE-HYDROGENASE 1 B-TYPE CYTOCHROME SUBUNIT"/>
    <property type="match status" value="1"/>
</dbReference>
<evidence type="ECO:0000256" key="4">
    <source>
        <dbReference type="ARBA" id="ARBA00023136"/>
    </source>
</evidence>
<dbReference type="GO" id="GO:0020037">
    <property type="term" value="F:heme binding"/>
    <property type="evidence" value="ECO:0007669"/>
    <property type="project" value="TreeGrafter"/>
</dbReference>
<dbReference type="KEGG" id="elio:KO353_11045"/>
<reference evidence="7" key="1">
    <citation type="submission" date="2021-06" db="EMBL/GenBank/DDBJ databases">
        <title>Elioraea tepida, sp. nov., a moderately thermophilic aerobic anoxygenic phototrophic bacterium isolated from an alkaline siliceous hot spring mat community in Yellowstone National Park, WY, USA.</title>
        <authorList>
            <person name="Saini M.K."/>
            <person name="Yoshida S."/>
            <person name="Sebastian A."/>
            <person name="Hirose S."/>
            <person name="Hara E."/>
            <person name="Tamaki H."/>
            <person name="Soulier N.T."/>
            <person name="Albert I."/>
            <person name="Hanada S."/>
            <person name="Bryant D.A."/>
            <person name="Tank M."/>
        </authorList>
    </citation>
    <scope>NUCLEOTIDE SEQUENCE</scope>
    <source>
        <strain evidence="7">MS-P2</strain>
    </source>
</reference>
<name>A0A975U078_9PROT</name>
<evidence type="ECO:0000256" key="2">
    <source>
        <dbReference type="ARBA" id="ARBA00022692"/>
    </source>
</evidence>
<feature type="transmembrane region" description="Helical" evidence="5">
    <location>
        <begin position="102"/>
        <end position="124"/>
    </location>
</feature>
<accession>A0A975U078</accession>
<protein>
    <submittedName>
        <fullName evidence="7">Cytochrome b/b6 domain-containing protein</fullName>
    </submittedName>
</protein>
<dbReference type="EMBL" id="CP076448">
    <property type="protein sequence ID" value="QXM23835.1"/>
    <property type="molecule type" value="Genomic_DNA"/>
</dbReference>